<reference evidence="6 7" key="1">
    <citation type="journal article" date="2018" name="Evol. Lett.">
        <title>Horizontal gene cluster transfer increased hallucinogenic mushroom diversity.</title>
        <authorList>
            <person name="Reynolds H.T."/>
            <person name="Vijayakumar V."/>
            <person name="Gluck-Thaler E."/>
            <person name="Korotkin H.B."/>
            <person name="Matheny P.B."/>
            <person name="Slot J.C."/>
        </authorList>
    </citation>
    <scope>NUCLEOTIDE SEQUENCE [LARGE SCALE GENOMIC DNA]</scope>
    <source>
        <strain evidence="6 7">2631</strain>
    </source>
</reference>
<feature type="repeat" description="WD" evidence="4">
    <location>
        <begin position="836"/>
        <end position="877"/>
    </location>
</feature>
<dbReference type="SMART" id="SM00320">
    <property type="entry name" value="WD40"/>
    <property type="match status" value="7"/>
</dbReference>
<dbReference type="GO" id="GO:0043130">
    <property type="term" value="F:ubiquitin binding"/>
    <property type="evidence" value="ECO:0007669"/>
    <property type="project" value="TreeGrafter"/>
</dbReference>
<organism evidence="6 7">
    <name type="scientific">Psilocybe cyanescens</name>
    <dbReference type="NCBI Taxonomy" id="93625"/>
    <lineage>
        <taxon>Eukaryota</taxon>
        <taxon>Fungi</taxon>
        <taxon>Dikarya</taxon>
        <taxon>Basidiomycota</taxon>
        <taxon>Agaricomycotina</taxon>
        <taxon>Agaricomycetes</taxon>
        <taxon>Agaricomycetidae</taxon>
        <taxon>Agaricales</taxon>
        <taxon>Agaricineae</taxon>
        <taxon>Strophariaceae</taxon>
        <taxon>Psilocybe</taxon>
    </lineage>
</organism>
<dbReference type="EMBL" id="NHYD01001028">
    <property type="protein sequence ID" value="PPQ92517.1"/>
    <property type="molecule type" value="Genomic_DNA"/>
</dbReference>
<evidence type="ECO:0000256" key="4">
    <source>
        <dbReference type="PROSITE-ProRule" id="PRU00221"/>
    </source>
</evidence>
<feature type="region of interest" description="Disordered" evidence="5">
    <location>
        <begin position="1"/>
        <end position="57"/>
    </location>
</feature>
<dbReference type="Proteomes" id="UP000283269">
    <property type="component" value="Unassembled WGS sequence"/>
</dbReference>
<evidence type="ECO:0000256" key="3">
    <source>
        <dbReference type="ARBA" id="ARBA00022737"/>
    </source>
</evidence>
<proteinExistence type="predicted"/>
<feature type="repeat" description="WD" evidence="4">
    <location>
        <begin position="756"/>
        <end position="795"/>
    </location>
</feature>
<feature type="compositionally biased region" description="Polar residues" evidence="5">
    <location>
        <begin position="176"/>
        <end position="197"/>
    </location>
</feature>
<feature type="repeat" description="WD" evidence="4">
    <location>
        <begin position="716"/>
        <end position="746"/>
    </location>
</feature>
<dbReference type="PANTHER" id="PTHR19849:SF0">
    <property type="entry name" value="PHOSPHOLIPASE A-2-ACTIVATING PROTEIN"/>
    <property type="match status" value="1"/>
</dbReference>
<dbReference type="OrthoDB" id="19711at2759"/>
<accession>A0A409XP65</accession>
<dbReference type="InterPro" id="IPR019775">
    <property type="entry name" value="WD40_repeat_CS"/>
</dbReference>
<dbReference type="AlphaFoldDB" id="A0A409XP65"/>
<dbReference type="STRING" id="93625.A0A409XP65"/>
<dbReference type="PANTHER" id="PTHR19849">
    <property type="entry name" value="PHOSPHOLIPASE A-2-ACTIVATING PROTEIN"/>
    <property type="match status" value="1"/>
</dbReference>
<dbReference type="SUPFAM" id="SSF50978">
    <property type="entry name" value="WD40 repeat-like"/>
    <property type="match status" value="1"/>
</dbReference>
<dbReference type="PROSITE" id="PS50082">
    <property type="entry name" value="WD_REPEATS_2"/>
    <property type="match status" value="5"/>
</dbReference>
<evidence type="ECO:0000313" key="7">
    <source>
        <dbReference type="Proteomes" id="UP000283269"/>
    </source>
</evidence>
<dbReference type="Gene3D" id="1.20.1280.50">
    <property type="match status" value="1"/>
</dbReference>
<dbReference type="GO" id="GO:0010992">
    <property type="term" value="P:ubiquitin recycling"/>
    <property type="evidence" value="ECO:0007669"/>
    <property type="project" value="TreeGrafter"/>
</dbReference>
<dbReference type="InterPro" id="IPR001680">
    <property type="entry name" value="WD40_rpt"/>
</dbReference>
<evidence type="ECO:0000256" key="2">
    <source>
        <dbReference type="ARBA" id="ARBA00022574"/>
    </source>
</evidence>
<evidence type="ECO:0000313" key="6">
    <source>
        <dbReference type="EMBL" id="PPQ92517.1"/>
    </source>
</evidence>
<feature type="repeat" description="WD" evidence="4">
    <location>
        <begin position="559"/>
        <end position="598"/>
    </location>
</feature>
<dbReference type="PRINTS" id="PR00320">
    <property type="entry name" value="GPROTEINBRPT"/>
</dbReference>
<keyword evidence="2 4" id="KW-0853">WD repeat</keyword>
<sequence>MASSSHSTQSSFPPSAYHHRQPPPRPSSRRTASSYDTPSRTFDSLLQRHHRAASSSSSTLAVDSNRIFFQPASLATSPNPLPAAEESRMLPLFPTGTLGAPFHPASEPLLPAFELGVTVVDTRNQDGRPPSPTPTVDFSIIDVDIDEADSNPFIPGSYPSRFLSPSMNFPRGRSAYTGNNTNTSTSQRDFQQSTSQNSMSLKSFLPRLWDALSSPGRTMLGLSSANATSPPISPNSSRTPSPSAMPRRQVNQSWYTPNAATSGRNSPVYWTPGSANKGKGKSRATSFFLGRNGSRNDLSEYINYSELPPLDGEEGELIDDEACFIDARAIHGIDIISLLPPELALHILTLICPSQLPSPTSSSKIPAKNSVSPGRNSMTGNEFDTDPQEALCALLSCRLVSRTWCRLASDNTVWRSLFLSRWNIDLRRATNSTVLPRGLVRNARATLGKTWDVDLTDIEPKAKRVLGLSSPVIDAPVTCAPLRLDWRILYRERLELDLRWSGAPRLPIKRDSNPAGDFMRRRGAIYESTNLLSPFGVNQDMERVDPHAHASYEPNPMKISGHTDSVYCLEFDSRRIITGSRDRTIKVWSLRTGTLLGSFSGAHRGSVLCLKFEKDWDRDWSDTDDSEEVGAGDRDGSQQNPAHHEGFRSKELKRMSGFNRTGFMVSGSSDCSICVWDLHLGAIMESNDDDTSLRNGSSHFKDESEREVKATVRDVLTGHLGGVLDLRIDRQWIVSCSKDAVIRVWNRKTLGLHRALRGHEGPVNAVGLQSGKVVSASGDGKMILWDIESGERLRTFEGHDRGLACIEFKDDLIVSGSNDRKIKVWSAATGDCLRTLVGHEALVRALSFNPRTGRLVSASYDKTVKLWDLGSGKMIREFKQNHTSHIFDVKFDVARIVSTSHDRKIVVLDFSEQLNTSLFV</sequence>
<dbReference type="InterPro" id="IPR036047">
    <property type="entry name" value="F-box-like_dom_sf"/>
</dbReference>
<feature type="compositionally biased region" description="Polar residues" evidence="5">
    <location>
        <begin position="35"/>
        <end position="44"/>
    </location>
</feature>
<dbReference type="Gene3D" id="2.130.10.10">
    <property type="entry name" value="YVTN repeat-like/Quinoprotein amine dehydrogenase"/>
    <property type="match status" value="2"/>
</dbReference>
<dbReference type="PROSITE" id="PS50294">
    <property type="entry name" value="WD_REPEATS_REGION"/>
    <property type="match status" value="4"/>
</dbReference>
<dbReference type="InterPro" id="IPR036322">
    <property type="entry name" value="WD40_repeat_dom_sf"/>
</dbReference>
<gene>
    <name evidence="6" type="ORF">CVT25_010350</name>
</gene>
<feature type="region of interest" description="Disordered" evidence="5">
    <location>
        <begin position="220"/>
        <end position="249"/>
    </location>
</feature>
<keyword evidence="3" id="KW-0677">Repeat</keyword>
<dbReference type="GO" id="GO:0043161">
    <property type="term" value="P:proteasome-mediated ubiquitin-dependent protein catabolic process"/>
    <property type="evidence" value="ECO:0007669"/>
    <property type="project" value="TreeGrafter"/>
</dbReference>
<dbReference type="InParanoid" id="A0A409XP65"/>
<dbReference type="PROSITE" id="PS00678">
    <property type="entry name" value="WD_REPEATS_1"/>
    <property type="match status" value="2"/>
</dbReference>
<feature type="compositionally biased region" description="Basic and acidic residues" evidence="5">
    <location>
        <begin position="631"/>
        <end position="649"/>
    </location>
</feature>
<feature type="region of interest" description="Disordered" evidence="5">
    <location>
        <begin position="619"/>
        <end position="649"/>
    </location>
</feature>
<evidence type="ECO:0000256" key="1">
    <source>
        <dbReference type="ARBA" id="ARBA00022490"/>
    </source>
</evidence>
<dbReference type="InterPro" id="IPR020472">
    <property type="entry name" value="WD40_PAC1"/>
</dbReference>
<feature type="repeat" description="WD" evidence="4">
    <location>
        <begin position="796"/>
        <end position="835"/>
    </location>
</feature>
<evidence type="ECO:0000256" key="5">
    <source>
        <dbReference type="SAM" id="MobiDB-lite"/>
    </source>
</evidence>
<comment type="caution">
    <text evidence="6">The sequence shown here is derived from an EMBL/GenBank/DDBJ whole genome shotgun (WGS) entry which is preliminary data.</text>
</comment>
<feature type="compositionally biased region" description="Polar residues" evidence="5">
    <location>
        <begin position="221"/>
        <end position="242"/>
    </location>
</feature>
<dbReference type="SUPFAM" id="SSF81383">
    <property type="entry name" value="F-box domain"/>
    <property type="match status" value="1"/>
</dbReference>
<feature type="region of interest" description="Disordered" evidence="5">
    <location>
        <begin position="164"/>
        <end position="197"/>
    </location>
</feature>
<dbReference type="GO" id="GO:0005737">
    <property type="term" value="C:cytoplasm"/>
    <property type="evidence" value="ECO:0007669"/>
    <property type="project" value="TreeGrafter"/>
</dbReference>
<feature type="region of interest" description="Disordered" evidence="5">
    <location>
        <begin position="360"/>
        <end position="382"/>
    </location>
</feature>
<dbReference type="CDD" id="cd00200">
    <property type="entry name" value="WD40"/>
    <property type="match status" value="1"/>
</dbReference>
<feature type="compositionally biased region" description="Low complexity" evidence="5">
    <location>
        <begin position="1"/>
        <end position="15"/>
    </location>
</feature>
<name>A0A409XP65_PSICY</name>
<dbReference type="GO" id="GO:0005634">
    <property type="term" value="C:nucleus"/>
    <property type="evidence" value="ECO:0007669"/>
    <property type="project" value="TreeGrafter"/>
</dbReference>
<keyword evidence="7" id="KW-1185">Reference proteome</keyword>
<keyword evidence="1" id="KW-0963">Cytoplasm</keyword>
<dbReference type="InterPro" id="IPR015943">
    <property type="entry name" value="WD40/YVTN_repeat-like_dom_sf"/>
</dbReference>
<dbReference type="Pfam" id="PF00400">
    <property type="entry name" value="WD40"/>
    <property type="match status" value="6"/>
</dbReference>
<protein>
    <submittedName>
        <fullName evidence="6">Uncharacterized protein</fullName>
    </submittedName>
</protein>